<evidence type="ECO:0000256" key="11">
    <source>
        <dbReference type="SAM" id="MobiDB-lite"/>
    </source>
</evidence>
<dbReference type="PROSITE" id="PS52048">
    <property type="entry name" value="UCH_DOMAIN"/>
    <property type="match status" value="1"/>
</dbReference>
<evidence type="ECO:0000256" key="6">
    <source>
        <dbReference type="ARBA" id="ARBA00022807"/>
    </source>
</evidence>
<dbReference type="Pfam" id="PF01088">
    <property type="entry name" value="Peptidase_C12"/>
    <property type="match status" value="1"/>
</dbReference>
<organism evidence="13 14">
    <name type="scientific">Mesorhabditis spiculigera</name>
    <dbReference type="NCBI Taxonomy" id="96644"/>
    <lineage>
        <taxon>Eukaryota</taxon>
        <taxon>Metazoa</taxon>
        <taxon>Ecdysozoa</taxon>
        <taxon>Nematoda</taxon>
        <taxon>Chromadorea</taxon>
        <taxon>Rhabditida</taxon>
        <taxon>Rhabditina</taxon>
        <taxon>Rhabditomorpha</taxon>
        <taxon>Rhabditoidea</taxon>
        <taxon>Rhabditidae</taxon>
        <taxon>Mesorhabditinae</taxon>
        <taxon>Mesorhabditis</taxon>
    </lineage>
</organism>
<evidence type="ECO:0000256" key="4">
    <source>
        <dbReference type="ARBA" id="ARBA00022786"/>
    </source>
</evidence>
<feature type="site" description="Important for enzyme activity" evidence="8 9">
    <location>
        <position position="174"/>
    </location>
</feature>
<evidence type="ECO:0000256" key="8">
    <source>
        <dbReference type="PIRSR" id="PIRSR038120-2"/>
    </source>
</evidence>
<feature type="compositionally biased region" description="Basic and acidic residues" evidence="11">
    <location>
        <begin position="305"/>
        <end position="324"/>
    </location>
</feature>
<gene>
    <name evidence="13" type="ORF">MSPICULIGERA_LOCUS13670</name>
</gene>
<proteinExistence type="inferred from homology"/>
<dbReference type="Proteomes" id="UP001177023">
    <property type="component" value="Unassembled WGS sequence"/>
</dbReference>
<dbReference type="InterPro" id="IPR036959">
    <property type="entry name" value="Peptidase_C12_UCH_sf"/>
</dbReference>
<feature type="region of interest" description="Disordered" evidence="11">
    <location>
        <begin position="301"/>
        <end position="324"/>
    </location>
</feature>
<feature type="non-terminal residue" evidence="13">
    <location>
        <position position="324"/>
    </location>
</feature>
<keyword evidence="14" id="KW-1185">Reference proteome</keyword>
<dbReference type="PROSITE" id="PS52049">
    <property type="entry name" value="ULD"/>
    <property type="match status" value="1"/>
</dbReference>
<dbReference type="EC" id="3.4.19.12" evidence="10"/>
<dbReference type="FunFam" id="3.40.532.10:FF:000009">
    <property type="entry name" value="Ubiquitin carboxyl-terminal hydrolase"/>
    <property type="match status" value="1"/>
</dbReference>
<evidence type="ECO:0000256" key="5">
    <source>
        <dbReference type="ARBA" id="ARBA00022801"/>
    </source>
</evidence>
<dbReference type="Pfam" id="PF18031">
    <property type="entry name" value="UCH_C"/>
    <property type="match status" value="1"/>
</dbReference>
<keyword evidence="4 9" id="KW-0833">Ubl conjugation pathway</keyword>
<dbReference type="GO" id="GO:0006511">
    <property type="term" value="P:ubiquitin-dependent protein catabolic process"/>
    <property type="evidence" value="ECO:0007669"/>
    <property type="project" value="UniProtKB-UniRule"/>
</dbReference>
<comment type="similarity">
    <text evidence="2 9 10">Belongs to the peptidase C12 family.</text>
</comment>
<dbReference type="GO" id="GO:0004843">
    <property type="term" value="F:cysteine-type deubiquitinase activity"/>
    <property type="evidence" value="ECO:0007669"/>
    <property type="project" value="UniProtKB-UniRule"/>
</dbReference>
<feature type="active site" description="Nucleophile" evidence="7 9">
    <location>
        <position position="84"/>
    </location>
</feature>
<dbReference type="SUPFAM" id="SSF54001">
    <property type="entry name" value="Cysteine proteinases"/>
    <property type="match status" value="1"/>
</dbReference>
<dbReference type="PANTHER" id="PTHR10589">
    <property type="entry name" value="UBIQUITIN CARBOXYL-TERMINAL HYDROLASE"/>
    <property type="match status" value="1"/>
</dbReference>
<sequence length="324" mass="36558">MEDNGSWCLIESDPAVFSELIRNFGVTGVQVEEIYSMDDEACAPLQPIHGLIFLYKWRAGDEPMGTPATDPKIYFAQQVITNACATQAIINLLLNLEHPDIGLGDTLSEFKSFSKDFDPACRGLVLGNSEQIRSVHNSFARAQLYEVLQPAGKDEDAFHFITYVPIGDKVYELDGLRECPLEVGTVQEGQDWMDVVRPVINARIAKYQQGEITFNLLALVKDLRAKLQEELEALGETGDPSEVARLIDELQQENKRQARWILENRRRRHNYIPFIVDLLRTLAREDKLVPLVKSAIAKKKAATQMKKERAEAKASVKTEPEESQ</sequence>
<comment type="caution">
    <text evidence="13">The sequence shown here is derived from an EMBL/GenBank/DDBJ whole genome shotgun (WGS) entry which is preliminary data.</text>
</comment>
<dbReference type="Gene3D" id="3.40.532.10">
    <property type="entry name" value="Peptidase C12, ubiquitin carboxyl-terminal hydrolase"/>
    <property type="match status" value="1"/>
</dbReference>
<comment type="catalytic activity">
    <reaction evidence="1 9 10">
        <text>Thiol-dependent hydrolysis of ester, thioester, amide, peptide and isopeptide bonds formed by the C-terminal Gly of ubiquitin (a 76-residue protein attached to proteins as an intracellular targeting signal).</text>
        <dbReference type="EC" id="3.4.19.12"/>
    </reaction>
</comment>
<evidence type="ECO:0000259" key="12">
    <source>
        <dbReference type="PROSITE" id="PS52048"/>
    </source>
</evidence>
<evidence type="ECO:0000313" key="14">
    <source>
        <dbReference type="Proteomes" id="UP001177023"/>
    </source>
</evidence>
<evidence type="ECO:0000256" key="3">
    <source>
        <dbReference type="ARBA" id="ARBA00022670"/>
    </source>
</evidence>
<dbReference type="GO" id="GO:0005737">
    <property type="term" value="C:cytoplasm"/>
    <property type="evidence" value="ECO:0007669"/>
    <property type="project" value="TreeGrafter"/>
</dbReference>
<dbReference type="PANTHER" id="PTHR10589:SF16">
    <property type="entry name" value="UBIQUITIN CARBOXYL-TERMINAL HYDROLASE ISOZYME L5"/>
    <property type="match status" value="1"/>
</dbReference>
<dbReference type="InterPro" id="IPR041507">
    <property type="entry name" value="UCH_C"/>
</dbReference>
<dbReference type="InterPro" id="IPR017390">
    <property type="entry name" value="Ubiquitinyl_hydrolase_UCH37"/>
</dbReference>
<dbReference type="PIRSF" id="PIRSF038120">
    <property type="entry name" value="Ubiquitinyl_hydrolase_UCH37"/>
    <property type="match status" value="1"/>
</dbReference>
<evidence type="ECO:0000256" key="1">
    <source>
        <dbReference type="ARBA" id="ARBA00000707"/>
    </source>
</evidence>
<protein>
    <recommendedName>
        <fullName evidence="10">Ubiquitin carboxyl-terminal hydrolase</fullName>
        <ecNumber evidence="10">3.4.19.12</ecNumber>
    </recommendedName>
</protein>
<feature type="domain" description="UCH catalytic" evidence="12">
    <location>
        <begin position="6"/>
        <end position="221"/>
    </location>
</feature>
<evidence type="ECO:0000256" key="7">
    <source>
        <dbReference type="PIRSR" id="PIRSR038120-1"/>
    </source>
</evidence>
<dbReference type="EMBL" id="CATQJA010002637">
    <property type="protein sequence ID" value="CAJ0575359.1"/>
    <property type="molecule type" value="Genomic_DNA"/>
</dbReference>
<evidence type="ECO:0000256" key="10">
    <source>
        <dbReference type="RuleBase" id="RU361215"/>
    </source>
</evidence>
<keyword evidence="5 9" id="KW-0378">Hydrolase</keyword>
<feature type="active site" description="Proton donor" evidence="7 9">
    <location>
        <position position="159"/>
    </location>
</feature>
<dbReference type="InterPro" id="IPR001578">
    <property type="entry name" value="Peptidase_C12_UCH"/>
</dbReference>
<dbReference type="InterPro" id="IPR038765">
    <property type="entry name" value="Papain-like_cys_pep_sf"/>
</dbReference>
<dbReference type="GO" id="GO:0016579">
    <property type="term" value="P:protein deubiquitination"/>
    <property type="evidence" value="ECO:0007669"/>
    <property type="project" value="InterPro"/>
</dbReference>
<keyword evidence="3 9" id="KW-0645">Protease</keyword>
<evidence type="ECO:0000256" key="2">
    <source>
        <dbReference type="ARBA" id="ARBA00009326"/>
    </source>
</evidence>
<keyword evidence="6 9" id="KW-0788">Thiol protease</keyword>
<dbReference type="AlphaFoldDB" id="A0AA36CUN9"/>
<accession>A0AA36CUN9</accession>
<dbReference type="CDD" id="cd09617">
    <property type="entry name" value="Peptidase_C12_UCH37_BAP1"/>
    <property type="match status" value="1"/>
</dbReference>
<evidence type="ECO:0000256" key="9">
    <source>
        <dbReference type="PROSITE-ProRule" id="PRU01393"/>
    </source>
</evidence>
<reference evidence="13" key="1">
    <citation type="submission" date="2023-06" db="EMBL/GenBank/DDBJ databases">
        <authorList>
            <person name="Delattre M."/>
        </authorList>
    </citation>
    <scope>NUCLEOTIDE SEQUENCE</scope>
    <source>
        <strain evidence="13">AF72</strain>
    </source>
</reference>
<feature type="site" description="Transition state stabilizer" evidence="9">
    <location>
        <position position="78"/>
    </location>
</feature>
<evidence type="ECO:0000313" key="13">
    <source>
        <dbReference type="EMBL" id="CAJ0575359.1"/>
    </source>
</evidence>
<name>A0AA36CUN9_9BILA</name>
<dbReference type="PRINTS" id="PR00707">
    <property type="entry name" value="UBCTHYDRLASE"/>
</dbReference>